<keyword evidence="12" id="KW-1185">Reference proteome</keyword>
<dbReference type="GO" id="GO:0008270">
    <property type="term" value="F:zinc ion binding"/>
    <property type="evidence" value="ECO:0007669"/>
    <property type="project" value="InterPro"/>
</dbReference>
<dbReference type="PROSITE" id="PS50048">
    <property type="entry name" value="ZN2_CY6_FUNGAL_2"/>
    <property type="match status" value="1"/>
</dbReference>
<keyword evidence="6" id="KW-0804">Transcription</keyword>
<dbReference type="Pfam" id="PF04082">
    <property type="entry name" value="Fungal_trans"/>
    <property type="match status" value="1"/>
</dbReference>
<dbReference type="GO" id="GO:0045944">
    <property type="term" value="P:positive regulation of transcription by RNA polymerase II"/>
    <property type="evidence" value="ECO:0007669"/>
    <property type="project" value="TreeGrafter"/>
</dbReference>
<dbReference type="OrthoDB" id="189997at2759"/>
<dbReference type="InterPro" id="IPR052202">
    <property type="entry name" value="Yeast_MetPath_Reg"/>
</dbReference>
<dbReference type="CDD" id="cd14723">
    <property type="entry name" value="ZIP_Ppr1"/>
    <property type="match status" value="1"/>
</dbReference>
<keyword evidence="5" id="KW-0238">DNA-binding</keyword>
<evidence type="ECO:0000256" key="3">
    <source>
        <dbReference type="ARBA" id="ARBA00022833"/>
    </source>
</evidence>
<dbReference type="PROSITE" id="PS00463">
    <property type="entry name" value="ZN2_CY6_FUNGAL_1"/>
    <property type="match status" value="1"/>
</dbReference>
<dbReference type="InterPro" id="IPR007219">
    <property type="entry name" value="XnlR_reg_dom"/>
</dbReference>
<dbReference type="Proteomes" id="UP000016923">
    <property type="component" value="Unassembled WGS sequence"/>
</dbReference>
<dbReference type="GO" id="GO:0043565">
    <property type="term" value="F:sequence-specific DNA binding"/>
    <property type="evidence" value="ECO:0007669"/>
    <property type="project" value="TreeGrafter"/>
</dbReference>
<dbReference type="InterPro" id="IPR001138">
    <property type="entry name" value="Zn2Cys6_DnaBD"/>
</dbReference>
<dbReference type="GO" id="GO:0000981">
    <property type="term" value="F:DNA-binding transcription factor activity, RNA polymerase II-specific"/>
    <property type="evidence" value="ECO:0007669"/>
    <property type="project" value="InterPro"/>
</dbReference>
<dbReference type="OMA" id="RTMLACI"/>
<comment type="subcellular location">
    <subcellularLocation>
        <location evidence="1">Nucleus</location>
    </subcellularLocation>
</comment>
<feature type="transmembrane region" description="Helical" evidence="9">
    <location>
        <begin position="302"/>
        <end position="324"/>
    </location>
</feature>
<evidence type="ECO:0000256" key="6">
    <source>
        <dbReference type="ARBA" id="ARBA00023163"/>
    </source>
</evidence>
<evidence type="ECO:0000256" key="9">
    <source>
        <dbReference type="SAM" id="Phobius"/>
    </source>
</evidence>
<proteinExistence type="predicted"/>
<dbReference type="Gene3D" id="4.10.240.10">
    <property type="entry name" value="Zn(2)-C6 fungal-type DNA-binding domain"/>
    <property type="match status" value="1"/>
</dbReference>
<dbReference type="AlphaFoldDB" id="S3C675"/>
<dbReference type="InterPro" id="IPR036864">
    <property type="entry name" value="Zn2-C6_fun-type_DNA-bd_sf"/>
</dbReference>
<evidence type="ECO:0000313" key="12">
    <source>
        <dbReference type="Proteomes" id="UP000016923"/>
    </source>
</evidence>
<dbReference type="CDD" id="cd00067">
    <property type="entry name" value="GAL4"/>
    <property type="match status" value="1"/>
</dbReference>
<evidence type="ECO:0000256" key="5">
    <source>
        <dbReference type="ARBA" id="ARBA00023125"/>
    </source>
</evidence>
<feature type="region of interest" description="Disordered" evidence="8">
    <location>
        <begin position="850"/>
        <end position="871"/>
    </location>
</feature>
<keyword evidence="3" id="KW-0862">Zinc</keyword>
<dbReference type="SMART" id="SM00906">
    <property type="entry name" value="Fungal_trans"/>
    <property type="match status" value="1"/>
</dbReference>
<dbReference type="GO" id="GO:0006351">
    <property type="term" value="P:DNA-templated transcription"/>
    <property type="evidence" value="ECO:0007669"/>
    <property type="project" value="InterPro"/>
</dbReference>
<keyword evidence="4" id="KW-0805">Transcription regulation</keyword>
<accession>S3C675</accession>
<feature type="domain" description="Zn(2)-C6 fungal-type" evidence="10">
    <location>
        <begin position="23"/>
        <end position="53"/>
    </location>
</feature>
<evidence type="ECO:0000256" key="4">
    <source>
        <dbReference type="ARBA" id="ARBA00023015"/>
    </source>
</evidence>
<keyword evidence="9" id="KW-0812">Transmembrane</keyword>
<feature type="region of interest" description="Disordered" evidence="8">
    <location>
        <begin position="202"/>
        <end position="221"/>
    </location>
</feature>
<evidence type="ECO:0000256" key="2">
    <source>
        <dbReference type="ARBA" id="ARBA00022723"/>
    </source>
</evidence>
<feature type="compositionally biased region" description="Polar residues" evidence="8">
    <location>
        <begin position="736"/>
        <end position="764"/>
    </location>
</feature>
<dbReference type="SMART" id="SM00066">
    <property type="entry name" value="GAL4"/>
    <property type="match status" value="1"/>
</dbReference>
<feature type="compositionally biased region" description="Basic and acidic residues" evidence="8">
    <location>
        <begin position="850"/>
        <end position="860"/>
    </location>
</feature>
<keyword evidence="9" id="KW-1133">Transmembrane helix</keyword>
<keyword evidence="9" id="KW-0472">Membrane</keyword>
<evidence type="ECO:0000256" key="7">
    <source>
        <dbReference type="ARBA" id="ARBA00023242"/>
    </source>
</evidence>
<keyword evidence="7" id="KW-0539">Nucleus</keyword>
<evidence type="ECO:0000256" key="8">
    <source>
        <dbReference type="SAM" id="MobiDB-lite"/>
    </source>
</evidence>
<dbReference type="HOGENOM" id="CLU_012331_1_0_1"/>
<feature type="region of interest" description="Disordered" evidence="8">
    <location>
        <begin position="713"/>
        <end position="766"/>
    </location>
</feature>
<organism evidence="11 12">
    <name type="scientific">Ophiostoma piceae (strain UAMH 11346)</name>
    <name type="common">Sap stain fungus</name>
    <dbReference type="NCBI Taxonomy" id="1262450"/>
    <lineage>
        <taxon>Eukaryota</taxon>
        <taxon>Fungi</taxon>
        <taxon>Dikarya</taxon>
        <taxon>Ascomycota</taxon>
        <taxon>Pezizomycotina</taxon>
        <taxon>Sordariomycetes</taxon>
        <taxon>Sordariomycetidae</taxon>
        <taxon>Ophiostomatales</taxon>
        <taxon>Ophiostomataceae</taxon>
        <taxon>Ophiostoma</taxon>
    </lineage>
</organism>
<dbReference type="PANTHER" id="PTHR47782">
    <property type="entry name" value="ZN(II)2CYS6 TRANSCRIPTION FACTOR (EUROFUNG)-RELATED"/>
    <property type="match status" value="1"/>
</dbReference>
<keyword evidence="2" id="KW-0479">Metal-binding</keyword>
<dbReference type="eggNOG" id="ENOG502RUG6">
    <property type="taxonomic scope" value="Eukaryota"/>
</dbReference>
<evidence type="ECO:0000313" key="11">
    <source>
        <dbReference type="EMBL" id="EPE09054.1"/>
    </source>
</evidence>
<gene>
    <name evidence="11" type="ORF">F503_06830</name>
</gene>
<dbReference type="EMBL" id="KE148147">
    <property type="protein sequence ID" value="EPE09054.1"/>
    <property type="molecule type" value="Genomic_DNA"/>
</dbReference>
<dbReference type="Pfam" id="PF00172">
    <property type="entry name" value="Zn_clus"/>
    <property type="match status" value="1"/>
</dbReference>
<sequence>MAPPRASTHMAKRPRMGERTMLACITCKQKKLKCDGQSPKCQNCIRSGNVCLVEDPATGLQRPRDYMQSLEARVAYLEGLLQQVRPEVATDHFHHDADIRSDKDASIHMPSPEATRPLSPHLTHGQVHGHGHGADGFRMNGYPAPPSSAGHAVSDAGRESMDVLSSEVALLCLSAAGREPHYFGPSSAVSFSRIASATMGVHRPSPHGQHGGNSRRRPTYGSVDGHPPSVLGMGAASIPLRRQTPPPANLMELFPDPATAARWSQAYWQNIHLQYPFLHRPTVDLWERQCALAYAQRDMAPVYGMPLLFVLMVYSIGLLALGHFETEKAETYYALALDHLPSVLELDSLESIQSILCCAVYSIRSHVGASLWKISGLAIRHCVELGYHRSAEQFRGNTDTLTKEMSKRCFWVAYDIDRVAAFILGRPVGIPDDAIDVELPLDVDDEYISPCGLLRQPRDPVNEPLTNMSGAIHAINLRKLWSKISSQVYPTTNRDGRAWDETTIMNLRQELEQWRASSPDRLELYDTQPLSVWASQEWFNNAFDYSILLLYRHHIAMPASFGGFASFTTFAPPGQAGDGSADSLPQAHIERALDECLYYSRDMCLNYRRLYQKPSIQFTWGSLHILFLGGLTYLYCLWRSARLRAKVRRADVASTCMACTTVLVIIAERWNLATVYRDIFEALSERTISMMCGDAENAFLTLGGQNYSTGITNNTSSTNTSSNANTSSNTNAPMPATSSVPLDSSVSTAVGSNETESTAASTADGTVPLQDWMSALDDIGIPQESEWLVRELLQGVRQYQPDMFLSATQDKQASLSFSIFNEPMTEEPDMQFKSGENLLYYLGDKMAKDRRDFTSRERKSAPIRQYENTVK</sequence>
<feature type="transmembrane region" description="Helical" evidence="9">
    <location>
        <begin position="618"/>
        <end position="638"/>
    </location>
</feature>
<name>S3C675_OPHP1</name>
<dbReference type="CDD" id="cd12148">
    <property type="entry name" value="fungal_TF_MHR"/>
    <property type="match status" value="1"/>
</dbReference>
<feature type="compositionally biased region" description="Low complexity" evidence="8">
    <location>
        <begin position="713"/>
        <end position="731"/>
    </location>
</feature>
<protein>
    <submittedName>
        <fullName evidence="11">Transcriptional activator protein acu</fullName>
    </submittedName>
</protein>
<dbReference type="SUPFAM" id="SSF57701">
    <property type="entry name" value="Zn2/Cys6 DNA-binding domain"/>
    <property type="match status" value="1"/>
</dbReference>
<evidence type="ECO:0000259" key="10">
    <source>
        <dbReference type="PROSITE" id="PS50048"/>
    </source>
</evidence>
<dbReference type="GO" id="GO:0005634">
    <property type="term" value="C:nucleus"/>
    <property type="evidence" value="ECO:0007669"/>
    <property type="project" value="UniProtKB-SubCell"/>
</dbReference>
<dbReference type="PANTHER" id="PTHR47782:SF12">
    <property type="entry name" value="ZN(II)2CYS6 TRANSCRIPTION FACTOR (EUROFUNG)"/>
    <property type="match status" value="1"/>
</dbReference>
<evidence type="ECO:0000256" key="1">
    <source>
        <dbReference type="ARBA" id="ARBA00004123"/>
    </source>
</evidence>
<reference evidence="11 12" key="1">
    <citation type="journal article" date="2013" name="BMC Genomics">
        <title>The genome and transcriptome of the pine saprophyte Ophiostoma piceae, and a comparison with the bark beetle-associated pine pathogen Grosmannia clavigera.</title>
        <authorList>
            <person name="Haridas S."/>
            <person name="Wang Y."/>
            <person name="Lim L."/>
            <person name="Massoumi Alamouti S."/>
            <person name="Jackman S."/>
            <person name="Docking R."/>
            <person name="Robertson G."/>
            <person name="Birol I."/>
            <person name="Bohlmann J."/>
            <person name="Breuil C."/>
        </authorList>
    </citation>
    <scope>NUCLEOTIDE SEQUENCE [LARGE SCALE GENOMIC DNA]</scope>
    <source>
        <strain evidence="11 12">UAMH 11346</strain>
    </source>
</reference>
<dbReference type="VEuPathDB" id="FungiDB:F503_06830"/>